<proteinExistence type="predicted"/>
<dbReference type="AlphaFoldDB" id="A0A246JS65"/>
<comment type="caution">
    <text evidence="1">The sequence shown here is derived from an EMBL/GenBank/DDBJ whole genome shotgun (WGS) entry which is preliminary data.</text>
</comment>
<gene>
    <name evidence="1" type="ORF">CDQ92_13920</name>
</gene>
<accession>A0A246JS65</accession>
<dbReference type="OrthoDB" id="7277275at2"/>
<dbReference type="InterPro" id="IPR046121">
    <property type="entry name" value="DUF6118"/>
</dbReference>
<dbReference type="RefSeq" id="WP_088441953.1">
    <property type="nucleotide sequence ID" value="NZ_BMMC01000007.1"/>
</dbReference>
<sequence length="240" mass="26616">MQDSDPENLGDDVAAEDIALDQAFDRMSGNMSTLAAAIDQFGLRLNDVVGRDYTDDLAKIDQNWKKASEAIKRLAERPALALTPEVMGEQMRLAGARARETELQALRDARSRLDEAVQSISLVVASARTQEQQNFWVAISAGVAAILAFMAGCTIPSAVDRAVPDHWHWPEKRAATRLERDMWGAGVRLMRVGDPRRWEAVARASRLYKGNEKKVADCEKQAERKKKAVTCTIKVQPLSI</sequence>
<dbReference type="Pfam" id="PF19613">
    <property type="entry name" value="DUF6118"/>
    <property type="match status" value="1"/>
</dbReference>
<evidence type="ECO:0000313" key="1">
    <source>
        <dbReference type="EMBL" id="OWQ95855.1"/>
    </source>
</evidence>
<organism evidence="1 2">
    <name type="scientific">Sphingopyxis bauzanensis</name>
    <dbReference type="NCBI Taxonomy" id="651663"/>
    <lineage>
        <taxon>Bacteria</taxon>
        <taxon>Pseudomonadati</taxon>
        <taxon>Pseudomonadota</taxon>
        <taxon>Alphaproteobacteria</taxon>
        <taxon>Sphingomonadales</taxon>
        <taxon>Sphingomonadaceae</taxon>
        <taxon>Sphingopyxis</taxon>
    </lineage>
</organism>
<evidence type="ECO:0000313" key="2">
    <source>
        <dbReference type="Proteomes" id="UP000197361"/>
    </source>
</evidence>
<name>A0A246JS65_9SPHN</name>
<protein>
    <submittedName>
        <fullName evidence="1">Uncharacterized protein</fullName>
    </submittedName>
</protein>
<dbReference type="EMBL" id="NISK01000003">
    <property type="protein sequence ID" value="OWQ95855.1"/>
    <property type="molecule type" value="Genomic_DNA"/>
</dbReference>
<dbReference type="Proteomes" id="UP000197361">
    <property type="component" value="Unassembled WGS sequence"/>
</dbReference>
<keyword evidence="2" id="KW-1185">Reference proteome</keyword>
<reference evidence="1 2" key="1">
    <citation type="journal article" date="2010" name="Int. J. Syst. Evol. Microbiol.">
        <title>Sphingopyxis bauzanensis sp. nov., a psychrophilic bacterium isolated from soil.</title>
        <authorList>
            <person name="Zhang D.C."/>
            <person name="Liu H.C."/>
            <person name="Xin Y.H."/>
            <person name="Zhou Y.G."/>
            <person name="Schinner F."/>
            <person name="Margesin R."/>
        </authorList>
    </citation>
    <scope>NUCLEOTIDE SEQUENCE [LARGE SCALE GENOMIC DNA]</scope>
    <source>
        <strain evidence="1 2">DSM 22271</strain>
    </source>
</reference>